<evidence type="ECO:0000259" key="1">
    <source>
        <dbReference type="Pfam" id="PF20151"/>
    </source>
</evidence>
<protein>
    <recommendedName>
        <fullName evidence="1">DUF6533 domain-containing protein</fullName>
    </recommendedName>
</protein>
<name>G4U1V8_SERID</name>
<dbReference type="InterPro" id="IPR045340">
    <property type="entry name" value="DUF6533"/>
</dbReference>
<sequence>MASRIVQYVSVAGAVAYYYDYLLTVDEERLFFWKIGGGWIVRTIFVIVSNWSKSHILATTMLIDAISTRNWPATGPISAKPVDGGHFQIGVRISHRLVRL</sequence>
<dbReference type="HOGENOM" id="CLU_2307128_0_0_1"/>
<feature type="domain" description="DUF6533" evidence="1">
    <location>
        <begin position="8"/>
        <end position="46"/>
    </location>
</feature>
<keyword evidence="3" id="KW-1185">Reference proteome</keyword>
<comment type="caution">
    <text evidence="2">The sequence shown here is derived from an EMBL/GenBank/DDBJ whole genome shotgun (WGS) entry which is preliminary data.</text>
</comment>
<accession>G4U1V8</accession>
<reference evidence="2 3" key="1">
    <citation type="journal article" date="2011" name="PLoS Pathog.">
        <title>Endophytic Life Strategies Decoded by Genome and Transcriptome Analyses of the Mutualistic Root Symbiont Piriformospora indica.</title>
        <authorList>
            <person name="Zuccaro A."/>
            <person name="Lahrmann U."/>
            <person name="Guldener U."/>
            <person name="Langen G."/>
            <person name="Pfiffi S."/>
            <person name="Biedenkopf D."/>
            <person name="Wong P."/>
            <person name="Samans B."/>
            <person name="Grimm C."/>
            <person name="Basiewicz M."/>
            <person name="Murat C."/>
            <person name="Martin F."/>
            <person name="Kogel K.H."/>
        </authorList>
    </citation>
    <scope>NUCLEOTIDE SEQUENCE [LARGE SCALE GENOMIC DNA]</scope>
    <source>
        <strain evidence="2 3">DSM 11827</strain>
    </source>
</reference>
<dbReference type="InParanoid" id="G4U1V8"/>
<evidence type="ECO:0000313" key="2">
    <source>
        <dbReference type="EMBL" id="CCA77551.1"/>
    </source>
</evidence>
<proteinExistence type="predicted"/>
<dbReference type="Proteomes" id="UP000007148">
    <property type="component" value="Unassembled WGS sequence"/>
</dbReference>
<evidence type="ECO:0000313" key="3">
    <source>
        <dbReference type="Proteomes" id="UP000007148"/>
    </source>
</evidence>
<organism evidence="2 3">
    <name type="scientific">Serendipita indica (strain DSM 11827)</name>
    <name type="common">Root endophyte fungus</name>
    <name type="synonym">Piriformospora indica</name>
    <dbReference type="NCBI Taxonomy" id="1109443"/>
    <lineage>
        <taxon>Eukaryota</taxon>
        <taxon>Fungi</taxon>
        <taxon>Dikarya</taxon>
        <taxon>Basidiomycota</taxon>
        <taxon>Agaricomycotina</taxon>
        <taxon>Agaricomycetes</taxon>
        <taxon>Sebacinales</taxon>
        <taxon>Serendipitaceae</taxon>
        <taxon>Serendipita</taxon>
    </lineage>
</organism>
<dbReference type="EMBL" id="CAFZ01001718">
    <property type="protein sequence ID" value="CCA77551.1"/>
    <property type="molecule type" value="Genomic_DNA"/>
</dbReference>
<dbReference type="Pfam" id="PF20151">
    <property type="entry name" value="DUF6533"/>
    <property type="match status" value="1"/>
</dbReference>
<gene>
    <name evidence="2" type="ORF">PIIN_11528</name>
</gene>
<dbReference type="AlphaFoldDB" id="G4U1V8"/>